<sequence>MTNKGEVPTNENLLSREDIIKLKGCVYNSQRFALPPVSTHKLPSWIQTASFLIIEIVPMLELSFLMQVTCGVTTLTTSSMQSAPAGCAGLAP</sequence>
<proteinExistence type="predicted"/>
<dbReference type="GO" id="GO:0005978">
    <property type="term" value="P:glycogen biosynthetic process"/>
    <property type="evidence" value="ECO:0007669"/>
    <property type="project" value="UniProtKB-UniPathway"/>
</dbReference>
<organism evidence="1 2">
    <name type="scientific">Bugula neritina</name>
    <name type="common">Brown bryozoan</name>
    <name type="synonym">Sertularia neritina</name>
    <dbReference type="NCBI Taxonomy" id="10212"/>
    <lineage>
        <taxon>Eukaryota</taxon>
        <taxon>Metazoa</taxon>
        <taxon>Spiralia</taxon>
        <taxon>Lophotrochozoa</taxon>
        <taxon>Bryozoa</taxon>
        <taxon>Gymnolaemata</taxon>
        <taxon>Cheilostomatida</taxon>
        <taxon>Flustrina</taxon>
        <taxon>Buguloidea</taxon>
        <taxon>Bugulidae</taxon>
        <taxon>Bugula</taxon>
    </lineage>
</organism>
<accession>A0A7J7K5F9</accession>
<gene>
    <name evidence="1" type="ORF">EB796_008287</name>
</gene>
<dbReference type="AlphaFoldDB" id="A0A7J7K5F9"/>
<comment type="caution">
    <text evidence="1">The sequence shown here is derived from an EMBL/GenBank/DDBJ whole genome shotgun (WGS) entry which is preliminary data.</text>
</comment>
<dbReference type="EMBL" id="VXIV02001349">
    <property type="protein sequence ID" value="KAF6033405.1"/>
    <property type="molecule type" value="Genomic_DNA"/>
</dbReference>
<dbReference type="UniPathway" id="UPA00164"/>
<evidence type="ECO:0000313" key="2">
    <source>
        <dbReference type="Proteomes" id="UP000593567"/>
    </source>
</evidence>
<dbReference type="OrthoDB" id="6335297at2759"/>
<dbReference type="Gene3D" id="6.10.260.10">
    <property type="match status" value="1"/>
</dbReference>
<keyword evidence="2" id="KW-1185">Reference proteome</keyword>
<reference evidence="1" key="1">
    <citation type="submission" date="2020-06" db="EMBL/GenBank/DDBJ databases">
        <title>Draft genome of Bugula neritina, a colonial animal packing powerful symbionts and potential medicines.</title>
        <authorList>
            <person name="Rayko M."/>
        </authorList>
    </citation>
    <scope>NUCLEOTIDE SEQUENCE [LARGE SCALE GENOMIC DNA]</scope>
    <source>
        <strain evidence="1">Kwan_BN1</strain>
    </source>
</reference>
<dbReference type="Proteomes" id="UP000593567">
    <property type="component" value="Unassembled WGS sequence"/>
</dbReference>
<name>A0A7J7K5F9_BUGNE</name>
<evidence type="ECO:0000313" key="1">
    <source>
        <dbReference type="EMBL" id="KAF6033405.1"/>
    </source>
</evidence>
<protein>
    <submittedName>
        <fullName evidence="1">Uncharacterized protein</fullName>
    </submittedName>
</protein>